<name>A0ABY7HD48_9BACT</name>
<evidence type="ECO:0000313" key="1">
    <source>
        <dbReference type="EMBL" id="WAS97215.1"/>
    </source>
</evidence>
<dbReference type="EMBL" id="CP114040">
    <property type="protein sequence ID" value="WAS97215.1"/>
    <property type="molecule type" value="Genomic_DNA"/>
</dbReference>
<evidence type="ECO:0000313" key="2">
    <source>
        <dbReference type="Proteomes" id="UP001164459"/>
    </source>
</evidence>
<reference evidence="1" key="1">
    <citation type="submission" date="2022-11" db="EMBL/GenBank/DDBJ databases">
        <title>Minimal conservation of predation-associated metabolite biosynthetic gene clusters underscores biosynthetic potential of Myxococcota including descriptions for ten novel species: Archangium lansinium sp. nov., Myxococcus landrumus sp. nov., Nannocystis bai.</title>
        <authorList>
            <person name="Ahearne A."/>
            <person name="Stevens C."/>
            <person name="Dowd S."/>
        </authorList>
    </citation>
    <scope>NUCLEOTIDE SEQUENCE</scope>
    <source>
        <strain evidence="1">Fl3</strain>
    </source>
</reference>
<dbReference type="Proteomes" id="UP001164459">
    <property type="component" value="Chromosome"/>
</dbReference>
<keyword evidence="2" id="KW-1185">Reference proteome</keyword>
<proteinExistence type="predicted"/>
<dbReference type="RefSeq" id="WP_269039578.1">
    <property type="nucleotide sequence ID" value="NZ_CP114040.1"/>
</dbReference>
<protein>
    <submittedName>
        <fullName evidence="1">Uncharacterized protein</fullName>
    </submittedName>
</protein>
<organism evidence="1 2">
    <name type="scientific">Nannocystis punicea</name>
    <dbReference type="NCBI Taxonomy" id="2995304"/>
    <lineage>
        <taxon>Bacteria</taxon>
        <taxon>Pseudomonadati</taxon>
        <taxon>Myxococcota</taxon>
        <taxon>Polyangia</taxon>
        <taxon>Nannocystales</taxon>
        <taxon>Nannocystaceae</taxon>
        <taxon>Nannocystis</taxon>
    </lineage>
</organism>
<accession>A0ABY7HD48</accession>
<sequence length="437" mass="45882">MATTYRRRFISEPQTSVPLEPLRGSRLMSRARASAVHAAGDRVLSHGRRILCSIGLHGAEKWSVLDTGISAWSHPDATTPRVVARTPPIRLTPGHFVRAVLVANPSGLTTQPDGLGGYETGGPKGVVRIAATYDNGSSVTVSRDLSIAGSETPNAAQPAGAGAAWAQLHRRRSSLLLPADLTAPANLAAWCDGATVALTVSYIGSPRAVDVVVFEEPLALAYDLAAGDWTVPMHAAANGGDLGQLAGPVPVTRRSTSDPGGGAEVVCDAAARLCQELGPVLLFVSAYDESNQTISATETDAKLLTGTSFRDFLTTAAASFDATKPGWSASSGANARRVQDSEEHVVLRDLDNVVPVRCYIYASLSGSSTGIARIETADHSVAEVRVTGTTYGWFSAPGHLRCGLGAQDPTVLQVKGRTTTAGVSLRWRYLMVAFEDL</sequence>
<gene>
    <name evidence="1" type="ORF">O0S08_13790</name>
</gene>